<feature type="transmembrane region" description="Helical" evidence="6">
    <location>
        <begin position="137"/>
        <end position="156"/>
    </location>
</feature>
<dbReference type="EMBL" id="VFMN01000001">
    <property type="protein sequence ID" value="TQJ07054.1"/>
    <property type="molecule type" value="Genomic_DNA"/>
</dbReference>
<proteinExistence type="inferred from homology"/>
<evidence type="ECO:0000313" key="8">
    <source>
        <dbReference type="Proteomes" id="UP000317893"/>
    </source>
</evidence>
<dbReference type="Pfam" id="PF07947">
    <property type="entry name" value="YhhN"/>
    <property type="match status" value="1"/>
</dbReference>
<name>A0A542DVX0_9MICO</name>
<dbReference type="PANTHER" id="PTHR31885">
    <property type="entry name" value="GH04784P"/>
    <property type="match status" value="1"/>
</dbReference>
<keyword evidence="8" id="KW-1185">Reference proteome</keyword>
<evidence type="ECO:0000256" key="4">
    <source>
        <dbReference type="ARBA" id="ARBA00022989"/>
    </source>
</evidence>
<dbReference type="Proteomes" id="UP000317893">
    <property type="component" value="Unassembled WGS sequence"/>
</dbReference>
<evidence type="ECO:0000256" key="2">
    <source>
        <dbReference type="ARBA" id="ARBA00007375"/>
    </source>
</evidence>
<dbReference type="AlphaFoldDB" id="A0A542DVX0"/>
<accession>A0A542DVX0</accession>
<evidence type="ECO:0000256" key="1">
    <source>
        <dbReference type="ARBA" id="ARBA00004141"/>
    </source>
</evidence>
<evidence type="ECO:0000256" key="5">
    <source>
        <dbReference type="ARBA" id="ARBA00023136"/>
    </source>
</evidence>
<feature type="transmembrane region" description="Helical" evidence="6">
    <location>
        <begin position="107"/>
        <end position="125"/>
    </location>
</feature>
<feature type="transmembrane region" description="Helical" evidence="6">
    <location>
        <begin position="83"/>
        <end position="101"/>
    </location>
</feature>
<dbReference type="GO" id="GO:0016787">
    <property type="term" value="F:hydrolase activity"/>
    <property type="evidence" value="ECO:0007669"/>
    <property type="project" value="TreeGrafter"/>
</dbReference>
<organism evidence="7 8">
    <name type="scientific">Lapillicoccus jejuensis</name>
    <dbReference type="NCBI Taxonomy" id="402171"/>
    <lineage>
        <taxon>Bacteria</taxon>
        <taxon>Bacillati</taxon>
        <taxon>Actinomycetota</taxon>
        <taxon>Actinomycetes</taxon>
        <taxon>Micrococcales</taxon>
        <taxon>Intrasporangiaceae</taxon>
        <taxon>Lapillicoccus</taxon>
    </lineage>
</organism>
<dbReference type="RefSeq" id="WP_170185518.1">
    <property type="nucleotide sequence ID" value="NZ_BAAAPR010000018.1"/>
</dbReference>
<feature type="transmembrane region" description="Helical" evidence="6">
    <location>
        <begin position="6"/>
        <end position="24"/>
    </location>
</feature>
<dbReference type="PANTHER" id="PTHR31885:SF6">
    <property type="entry name" value="GH04784P"/>
    <property type="match status" value="1"/>
</dbReference>
<sequence>MNVFGWVLLAAAAVAAVADWVAVARRAAGVEQLAKPAVPVLLALWAVLAHAEATVPGRWLLLALLAWLVGDVLLLAPDRFTPGALAFLVGHVAVLLGVLALPARTAWWPAVLLVVALGAVAVVAVRRRAVASEPAVAGLATAYGVVLVLVAAATWWRGAVLPAAGLTLLAVSDLLLAGARFAVVPRAGRALPVAVMVTYHGAAALVTVGLVRPDLVG</sequence>
<keyword evidence="3 6" id="KW-0812">Transmembrane</keyword>
<dbReference type="InterPro" id="IPR012506">
    <property type="entry name" value="TMEM86B-like"/>
</dbReference>
<evidence type="ECO:0000256" key="6">
    <source>
        <dbReference type="SAM" id="Phobius"/>
    </source>
</evidence>
<protein>
    <submittedName>
        <fullName evidence="7">YhhN-like protein</fullName>
    </submittedName>
</protein>
<feature type="transmembrane region" description="Helical" evidence="6">
    <location>
        <begin position="162"/>
        <end position="183"/>
    </location>
</feature>
<evidence type="ECO:0000313" key="7">
    <source>
        <dbReference type="EMBL" id="TQJ07054.1"/>
    </source>
</evidence>
<evidence type="ECO:0000256" key="3">
    <source>
        <dbReference type="ARBA" id="ARBA00022692"/>
    </source>
</evidence>
<comment type="subcellular location">
    <subcellularLocation>
        <location evidence="1">Membrane</location>
        <topology evidence="1">Multi-pass membrane protein</topology>
    </subcellularLocation>
</comment>
<reference evidence="7 8" key="1">
    <citation type="submission" date="2019-06" db="EMBL/GenBank/DDBJ databases">
        <title>Sequencing the genomes of 1000 actinobacteria strains.</title>
        <authorList>
            <person name="Klenk H.-P."/>
        </authorList>
    </citation>
    <scope>NUCLEOTIDE SEQUENCE [LARGE SCALE GENOMIC DNA]</scope>
    <source>
        <strain evidence="7 8">DSM 18607</strain>
    </source>
</reference>
<gene>
    <name evidence="7" type="ORF">FB458_0100</name>
</gene>
<feature type="transmembrane region" description="Helical" evidence="6">
    <location>
        <begin position="59"/>
        <end position="76"/>
    </location>
</feature>
<keyword evidence="5 6" id="KW-0472">Membrane</keyword>
<dbReference type="GO" id="GO:0016020">
    <property type="term" value="C:membrane"/>
    <property type="evidence" value="ECO:0007669"/>
    <property type="project" value="UniProtKB-SubCell"/>
</dbReference>
<keyword evidence="4 6" id="KW-1133">Transmembrane helix</keyword>
<comment type="similarity">
    <text evidence="2">Belongs to the TMEM86 family.</text>
</comment>
<comment type="caution">
    <text evidence="7">The sequence shown here is derived from an EMBL/GenBank/DDBJ whole genome shotgun (WGS) entry which is preliminary data.</text>
</comment>
<feature type="transmembrane region" description="Helical" evidence="6">
    <location>
        <begin position="190"/>
        <end position="211"/>
    </location>
</feature>